<protein>
    <submittedName>
        <fullName evidence="1">Uncharacterized protein</fullName>
    </submittedName>
</protein>
<keyword evidence="2" id="KW-1185">Reference proteome</keyword>
<dbReference type="AlphaFoldDB" id="A0A0P1AIY5"/>
<dbReference type="Proteomes" id="UP000054928">
    <property type="component" value="Unassembled WGS sequence"/>
</dbReference>
<reference evidence="2" key="1">
    <citation type="submission" date="2014-09" db="EMBL/GenBank/DDBJ databases">
        <authorList>
            <person name="Sharma Rahul"/>
            <person name="Thines Marco"/>
        </authorList>
    </citation>
    <scope>NUCLEOTIDE SEQUENCE [LARGE SCALE GENOMIC DNA]</scope>
</reference>
<dbReference type="RefSeq" id="XP_024577096.1">
    <property type="nucleotide sequence ID" value="XM_024726417.1"/>
</dbReference>
<sequence length="51" mass="5746">MLHVVDTVYLYILCVPENDTLKILEIKLCSLCIAFGSVPVRAKHTQARMAQ</sequence>
<evidence type="ECO:0000313" key="2">
    <source>
        <dbReference type="Proteomes" id="UP000054928"/>
    </source>
</evidence>
<dbReference type="EMBL" id="CCYD01000523">
    <property type="protein sequence ID" value="CEG40727.1"/>
    <property type="molecule type" value="Genomic_DNA"/>
</dbReference>
<organism evidence="1 2">
    <name type="scientific">Plasmopara halstedii</name>
    <name type="common">Downy mildew of sunflower</name>
    <dbReference type="NCBI Taxonomy" id="4781"/>
    <lineage>
        <taxon>Eukaryota</taxon>
        <taxon>Sar</taxon>
        <taxon>Stramenopiles</taxon>
        <taxon>Oomycota</taxon>
        <taxon>Peronosporomycetes</taxon>
        <taxon>Peronosporales</taxon>
        <taxon>Peronosporaceae</taxon>
        <taxon>Plasmopara</taxon>
    </lineage>
</organism>
<evidence type="ECO:0000313" key="1">
    <source>
        <dbReference type="EMBL" id="CEG40727.1"/>
    </source>
</evidence>
<dbReference type="GeneID" id="36405966"/>
<accession>A0A0P1AIY5</accession>
<name>A0A0P1AIY5_PLAHL</name>
<proteinExistence type="predicted"/>